<gene>
    <name evidence="2" type="ORF">ACN38_g6504</name>
</gene>
<dbReference type="PANTHER" id="PTHR40624:SF1">
    <property type="entry name" value="BIOSYNTHESIS MONOOXYGENASE, PUTATIVE (AFU_ORTHOLOGUE AFUA_1G12025)-RELATED"/>
    <property type="match status" value="1"/>
</dbReference>
<dbReference type="InterPro" id="IPR007138">
    <property type="entry name" value="ABM_dom"/>
</dbReference>
<dbReference type="PANTHER" id="PTHR40624">
    <property type="entry name" value="BIOSYNTHESIS MONOOXYGENASE, PUTATIVE (AFU_ORTHOLOGUE AFUA_1G12025)-RELATED"/>
    <property type="match status" value="1"/>
</dbReference>
<comment type="caution">
    <text evidence="2">The sequence shown here is derived from an EMBL/GenBank/DDBJ whole genome shotgun (WGS) entry which is preliminary data.</text>
</comment>
<dbReference type="EMBL" id="LHQQ01000102">
    <property type="protein sequence ID" value="KOS42592.1"/>
    <property type="molecule type" value="Genomic_DNA"/>
</dbReference>
<dbReference type="SUPFAM" id="SSF54909">
    <property type="entry name" value="Dimeric alpha+beta barrel"/>
    <property type="match status" value="1"/>
</dbReference>
<protein>
    <recommendedName>
        <fullName evidence="1">ABM domain-containing protein</fullName>
    </recommendedName>
</protein>
<proteinExistence type="predicted"/>
<dbReference type="Pfam" id="PF03992">
    <property type="entry name" value="ABM"/>
    <property type="match status" value="1"/>
</dbReference>
<dbReference type="AlphaFoldDB" id="A0A0M9WF80"/>
<organism evidence="2 3">
    <name type="scientific">Penicillium nordicum</name>
    <dbReference type="NCBI Taxonomy" id="229535"/>
    <lineage>
        <taxon>Eukaryota</taxon>
        <taxon>Fungi</taxon>
        <taxon>Dikarya</taxon>
        <taxon>Ascomycota</taxon>
        <taxon>Pezizomycotina</taxon>
        <taxon>Eurotiomycetes</taxon>
        <taxon>Eurotiomycetidae</taxon>
        <taxon>Eurotiales</taxon>
        <taxon>Aspergillaceae</taxon>
        <taxon>Penicillium</taxon>
    </lineage>
</organism>
<name>A0A0M9WF80_9EURO</name>
<feature type="domain" description="ABM" evidence="1">
    <location>
        <begin position="68"/>
        <end position="156"/>
    </location>
</feature>
<evidence type="ECO:0000313" key="3">
    <source>
        <dbReference type="Proteomes" id="UP000037696"/>
    </source>
</evidence>
<dbReference type="InterPro" id="IPR011008">
    <property type="entry name" value="Dimeric_a/b-barrel"/>
</dbReference>
<keyword evidence="3" id="KW-1185">Reference proteome</keyword>
<accession>A0A0M9WF80</accession>
<sequence>MWPIRCQYVPIPQIHRDQPAFSRYKTPRNVNKCSWSPCAVNRRNRPAEGVGILKYHRVYIEKVKMSEINVTAVFIPKPEKFEEVATLVTDVIKQVQEHEPDTLVYYAFEIKAKNEIVIVERYKNQTAIQTHVKSPYFRTFSKKLSTLLMKPAEIRAGGFLNGSRGVSRL</sequence>
<dbReference type="PROSITE" id="PS51725">
    <property type="entry name" value="ABM"/>
    <property type="match status" value="1"/>
</dbReference>
<evidence type="ECO:0000313" key="2">
    <source>
        <dbReference type="EMBL" id="KOS42592.1"/>
    </source>
</evidence>
<evidence type="ECO:0000259" key="1">
    <source>
        <dbReference type="PROSITE" id="PS51725"/>
    </source>
</evidence>
<reference evidence="2 3" key="1">
    <citation type="submission" date="2015-08" db="EMBL/GenBank/DDBJ databases">
        <title>Genome sequencing of Penicillium nordicum.</title>
        <authorList>
            <person name="Nguyen H.D."/>
            <person name="Seifert K.A."/>
        </authorList>
    </citation>
    <scope>NUCLEOTIDE SEQUENCE [LARGE SCALE GENOMIC DNA]</scope>
    <source>
        <strain evidence="2 3">DAOMC 185683</strain>
    </source>
</reference>
<dbReference type="STRING" id="229535.A0A0M9WF80"/>
<dbReference type="Proteomes" id="UP000037696">
    <property type="component" value="Unassembled WGS sequence"/>
</dbReference>
<dbReference type="Gene3D" id="3.30.70.100">
    <property type="match status" value="1"/>
</dbReference>
<dbReference type="OrthoDB" id="10011777at2759"/>